<dbReference type="Proteomes" id="UP000255193">
    <property type="component" value="Unassembled WGS sequence"/>
</dbReference>
<reference evidence="1 2" key="1">
    <citation type="submission" date="2018-06" db="EMBL/GenBank/DDBJ databases">
        <authorList>
            <consortium name="Pathogen Informatics"/>
            <person name="Doyle S."/>
        </authorList>
    </citation>
    <scope>NUCLEOTIDE SEQUENCE [LARGE SCALE GENOMIC DNA]</scope>
    <source>
        <strain evidence="1 2">NCTC11091</strain>
    </source>
</reference>
<organism evidence="1 2">
    <name type="scientific">Faucicola atlantae</name>
    <dbReference type="NCBI Taxonomy" id="34059"/>
    <lineage>
        <taxon>Bacteria</taxon>
        <taxon>Pseudomonadati</taxon>
        <taxon>Pseudomonadota</taxon>
        <taxon>Gammaproteobacteria</taxon>
        <taxon>Moraxellales</taxon>
        <taxon>Moraxellaceae</taxon>
        <taxon>Faucicola</taxon>
    </lineage>
</organism>
<proteinExistence type="predicted"/>
<name>A0A378Q2R1_9GAMM</name>
<sequence>MLINQQIDSHIVPNPIDQYPSMSTADLIDLMRVDKSLGTARIVGYIRDAYDTINGELASAGLFVHVAAVTPTCVWEHAPAQVSHHHRLQARTPQSSLPAVACTATSDTGFLYHQNPTWRRTYVRAVMNEAAALMCDEHADFDTIGQGYTRANNERTKSDRLRRIVSHCLADLTGRTRNRVRLL</sequence>
<dbReference type="Pfam" id="PF05926">
    <property type="entry name" value="Phage_GPL"/>
    <property type="match status" value="1"/>
</dbReference>
<accession>A0A378Q2R1</accession>
<dbReference type="AlphaFoldDB" id="A0A378Q2R1"/>
<dbReference type="RefSeq" id="WP_067056369.1">
    <property type="nucleotide sequence ID" value="NZ_MXAO01000048.1"/>
</dbReference>
<dbReference type="InterPro" id="IPR009225">
    <property type="entry name" value="Phage_head_completion_GpL"/>
</dbReference>
<evidence type="ECO:0000313" key="2">
    <source>
        <dbReference type="Proteomes" id="UP000255193"/>
    </source>
</evidence>
<dbReference type="EMBL" id="UGQA01000001">
    <property type="protein sequence ID" value="STY95049.1"/>
    <property type="molecule type" value="Genomic_DNA"/>
</dbReference>
<gene>
    <name evidence="1" type="ORF">NCTC11091_00834</name>
</gene>
<protein>
    <submittedName>
        <fullName evidence="1">Phage head completion protein (GPL)</fullName>
    </submittedName>
</protein>
<evidence type="ECO:0000313" key="1">
    <source>
        <dbReference type="EMBL" id="STY95049.1"/>
    </source>
</evidence>